<accession>A0A1C3HCP1</accession>
<name>A0A1C3HCP1_SERMA</name>
<organism evidence="7">
    <name type="scientific">Serratia marcescens</name>
    <dbReference type="NCBI Taxonomy" id="615"/>
    <lineage>
        <taxon>Bacteria</taxon>
        <taxon>Pseudomonadati</taxon>
        <taxon>Pseudomonadota</taxon>
        <taxon>Gammaproteobacteria</taxon>
        <taxon>Enterobacterales</taxon>
        <taxon>Yersiniaceae</taxon>
        <taxon>Serratia</taxon>
    </lineage>
</organism>
<feature type="transmembrane region" description="Helical" evidence="6">
    <location>
        <begin position="71"/>
        <end position="92"/>
    </location>
</feature>
<gene>
    <name evidence="7" type="primary">rhtC_3</name>
    <name evidence="7" type="ORF">PWN146_01488</name>
</gene>
<dbReference type="Pfam" id="PF01810">
    <property type="entry name" value="LysE"/>
    <property type="match status" value="1"/>
</dbReference>
<evidence type="ECO:0000313" key="7">
    <source>
        <dbReference type="EMBL" id="SAY42802.1"/>
    </source>
</evidence>
<dbReference type="EMBL" id="LT575490">
    <property type="protein sequence ID" value="SAY42802.1"/>
    <property type="molecule type" value="Genomic_DNA"/>
</dbReference>
<evidence type="ECO:0000256" key="3">
    <source>
        <dbReference type="ARBA" id="ARBA00022692"/>
    </source>
</evidence>
<dbReference type="GO" id="GO:0005886">
    <property type="term" value="C:plasma membrane"/>
    <property type="evidence" value="ECO:0007669"/>
    <property type="project" value="UniProtKB-SubCell"/>
</dbReference>
<protein>
    <submittedName>
        <fullName evidence="7">Threonine efflux protein</fullName>
    </submittedName>
</protein>
<reference evidence="7" key="1">
    <citation type="submission" date="2016-05" db="EMBL/GenBank/DDBJ databases">
        <authorList>
            <person name="Cock P.J.A."/>
            <person name="Cock P.J.A."/>
        </authorList>
    </citation>
    <scope>NUCLEOTIDE SEQUENCE</scope>
    <source>
        <strain evidence="7">PWN146_assembly</strain>
    </source>
</reference>
<evidence type="ECO:0000256" key="4">
    <source>
        <dbReference type="ARBA" id="ARBA00022989"/>
    </source>
</evidence>
<feature type="transmembrane region" description="Helical" evidence="6">
    <location>
        <begin position="148"/>
        <end position="173"/>
    </location>
</feature>
<dbReference type="AlphaFoldDB" id="A0A1C3HCP1"/>
<dbReference type="GO" id="GO:0015171">
    <property type="term" value="F:amino acid transmembrane transporter activity"/>
    <property type="evidence" value="ECO:0007669"/>
    <property type="project" value="TreeGrafter"/>
</dbReference>
<keyword evidence="5 6" id="KW-0472">Membrane</keyword>
<keyword evidence="3 6" id="KW-0812">Transmembrane</keyword>
<dbReference type="PANTHER" id="PTHR30086">
    <property type="entry name" value="ARGININE EXPORTER PROTEIN ARGO"/>
    <property type="match status" value="1"/>
</dbReference>
<dbReference type="InterPro" id="IPR001123">
    <property type="entry name" value="LeuE-type"/>
</dbReference>
<dbReference type="PANTHER" id="PTHR30086:SF19">
    <property type="entry name" value="THREONINE EFFLUX PROTEIN"/>
    <property type="match status" value="1"/>
</dbReference>
<evidence type="ECO:0000256" key="2">
    <source>
        <dbReference type="ARBA" id="ARBA00022475"/>
    </source>
</evidence>
<sequence length="205" mass="21499">MIDMPAVLAVFTVYIVGVVIPGPNFVAVAHKAVSARRSEAFALVAGIVLVNLFWASSALLGIGIIFALFPWLALAVKVAGAGYLLWFGYRLIAQAAPSSAPSTVTGKSGFRVAFLQGIATNIANPKSIAFYAAVFSSAAPAHVSTPTFLAMLLEVAVIASLWYGLVALVLSHAPIAGAYRRSKAWIDRACGTLIIALGLRQLLSR</sequence>
<feature type="transmembrane region" description="Helical" evidence="6">
    <location>
        <begin position="40"/>
        <end position="65"/>
    </location>
</feature>
<evidence type="ECO:0000256" key="5">
    <source>
        <dbReference type="ARBA" id="ARBA00023136"/>
    </source>
</evidence>
<proteinExistence type="predicted"/>
<feature type="transmembrane region" description="Helical" evidence="6">
    <location>
        <begin position="113"/>
        <end position="136"/>
    </location>
</feature>
<evidence type="ECO:0000256" key="1">
    <source>
        <dbReference type="ARBA" id="ARBA00004651"/>
    </source>
</evidence>
<keyword evidence="2" id="KW-1003">Cell membrane</keyword>
<keyword evidence="4 6" id="KW-1133">Transmembrane helix</keyword>
<feature type="transmembrane region" description="Helical" evidence="6">
    <location>
        <begin position="6"/>
        <end position="28"/>
    </location>
</feature>
<evidence type="ECO:0000256" key="6">
    <source>
        <dbReference type="SAM" id="Phobius"/>
    </source>
</evidence>
<comment type="subcellular location">
    <subcellularLocation>
        <location evidence="1">Cell membrane</location>
        <topology evidence="1">Multi-pass membrane protein</topology>
    </subcellularLocation>
</comment>